<comment type="caution">
    <text evidence="2">The sequence shown here is derived from an EMBL/GenBank/DDBJ whole genome shotgun (WGS) entry which is preliminary data.</text>
</comment>
<keyword evidence="3" id="KW-1185">Reference proteome</keyword>
<dbReference type="RefSeq" id="WP_379695318.1">
    <property type="nucleotide sequence ID" value="NZ_JBHSXH010000014.1"/>
</dbReference>
<dbReference type="InterPro" id="IPR040624">
    <property type="entry name" value="HalOD1"/>
</dbReference>
<dbReference type="EMBL" id="JBHSXH010000014">
    <property type="protein sequence ID" value="MFC6825259.1"/>
    <property type="molecule type" value="Genomic_DNA"/>
</dbReference>
<sequence>MASSTQIIENIISEINTPSRDLPPLYETIDPEILAEFVNSVEDETTTIMFCYCGHKVTVRGDGEVMVTQRIPSQLKN</sequence>
<organism evidence="2 3">
    <name type="scientific">Halopelagius fulvigenes</name>
    <dbReference type="NCBI Taxonomy" id="1198324"/>
    <lineage>
        <taxon>Archaea</taxon>
        <taxon>Methanobacteriati</taxon>
        <taxon>Methanobacteriota</taxon>
        <taxon>Stenosarchaea group</taxon>
        <taxon>Halobacteria</taxon>
        <taxon>Halobacteriales</taxon>
        <taxon>Haloferacaceae</taxon>
    </lineage>
</organism>
<dbReference type="Pfam" id="PF18545">
    <property type="entry name" value="HalOD1"/>
    <property type="match status" value="1"/>
</dbReference>
<name>A0ABD5U2A4_9EURY</name>
<accession>A0ABD5U2A4</accession>
<evidence type="ECO:0000313" key="2">
    <source>
        <dbReference type="EMBL" id="MFC6825259.1"/>
    </source>
</evidence>
<protein>
    <submittedName>
        <fullName evidence="2">HalOD1 output domain-containing protein</fullName>
    </submittedName>
</protein>
<evidence type="ECO:0000259" key="1">
    <source>
        <dbReference type="Pfam" id="PF18545"/>
    </source>
</evidence>
<proteinExistence type="predicted"/>
<feature type="domain" description="Halobacterial output" evidence="1">
    <location>
        <begin position="4"/>
        <end position="69"/>
    </location>
</feature>
<reference evidence="2 3" key="1">
    <citation type="journal article" date="2019" name="Int. J. Syst. Evol. Microbiol.">
        <title>The Global Catalogue of Microorganisms (GCM) 10K type strain sequencing project: providing services to taxonomists for standard genome sequencing and annotation.</title>
        <authorList>
            <consortium name="The Broad Institute Genomics Platform"/>
            <consortium name="The Broad Institute Genome Sequencing Center for Infectious Disease"/>
            <person name="Wu L."/>
            <person name="Ma J."/>
        </authorList>
    </citation>
    <scope>NUCLEOTIDE SEQUENCE [LARGE SCALE GENOMIC DNA]</scope>
    <source>
        <strain evidence="2 3">YIM 94188</strain>
    </source>
</reference>
<dbReference type="AlphaFoldDB" id="A0ABD5U2A4"/>
<gene>
    <name evidence="2" type="ORF">ACFQEV_09700</name>
</gene>
<dbReference type="Proteomes" id="UP001596408">
    <property type="component" value="Unassembled WGS sequence"/>
</dbReference>
<evidence type="ECO:0000313" key="3">
    <source>
        <dbReference type="Proteomes" id="UP001596408"/>
    </source>
</evidence>